<name>A0A4R0RE41_9APHY</name>
<dbReference type="EMBL" id="RWJN01000135">
    <property type="protein sequence ID" value="TCD66440.1"/>
    <property type="molecule type" value="Genomic_DNA"/>
</dbReference>
<dbReference type="PROSITE" id="PS51891">
    <property type="entry name" value="CENP_V_GFA"/>
    <property type="match status" value="1"/>
</dbReference>
<evidence type="ECO:0000256" key="3">
    <source>
        <dbReference type="ARBA" id="ARBA00022833"/>
    </source>
</evidence>
<dbReference type="GO" id="GO:0016846">
    <property type="term" value="F:carbon-sulfur lyase activity"/>
    <property type="evidence" value="ECO:0007669"/>
    <property type="project" value="InterPro"/>
</dbReference>
<dbReference type="Pfam" id="PF04828">
    <property type="entry name" value="GFA"/>
    <property type="match status" value="1"/>
</dbReference>
<dbReference type="OrthoDB" id="9970124at2759"/>
<dbReference type="PANTHER" id="PTHR33337">
    <property type="entry name" value="GFA DOMAIN-CONTAINING PROTEIN"/>
    <property type="match status" value="1"/>
</dbReference>
<evidence type="ECO:0000256" key="4">
    <source>
        <dbReference type="ARBA" id="ARBA00023239"/>
    </source>
</evidence>
<keyword evidence="3" id="KW-0862">Zinc</keyword>
<evidence type="ECO:0000313" key="7">
    <source>
        <dbReference type="EMBL" id="TCD66440.1"/>
    </source>
</evidence>
<protein>
    <recommendedName>
        <fullName evidence="6">CENP-V/GFA domain-containing protein</fullName>
    </recommendedName>
</protein>
<gene>
    <name evidence="7" type="ORF">EIP91_001377</name>
</gene>
<dbReference type="InterPro" id="IPR006913">
    <property type="entry name" value="CENP-V/GFA"/>
</dbReference>
<keyword evidence="4" id="KW-0456">Lyase</keyword>
<evidence type="ECO:0000313" key="8">
    <source>
        <dbReference type="Proteomes" id="UP000292702"/>
    </source>
</evidence>
<comment type="caution">
    <text evidence="7">The sequence shown here is derived from an EMBL/GenBank/DDBJ whole genome shotgun (WGS) entry which is preliminary data.</text>
</comment>
<comment type="similarity">
    <text evidence="1">Belongs to the Gfa family.</text>
</comment>
<proteinExistence type="inferred from homology"/>
<keyword evidence="8" id="KW-1185">Reference proteome</keyword>
<dbReference type="Proteomes" id="UP000292702">
    <property type="component" value="Unassembled WGS sequence"/>
</dbReference>
<dbReference type="Gene3D" id="3.90.1590.10">
    <property type="entry name" value="glutathione-dependent formaldehyde- activating enzyme (gfa)"/>
    <property type="match status" value="1"/>
</dbReference>
<dbReference type="AlphaFoldDB" id="A0A4R0RE41"/>
<keyword evidence="2" id="KW-0479">Metal-binding</keyword>
<evidence type="ECO:0000256" key="1">
    <source>
        <dbReference type="ARBA" id="ARBA00005495"/>
    </source>
</evidence>
<reference evidence="7 8" key="1">
    <citation type="submission" date="2018-11" db="EMBL/GenBank/DDBJ databases">
        <title>Genome assembly of Steccherinum ochraceum LE-BIN_3174, the white-rot fungus of the Steccherinaceae family (The Residual Polyporoid clade, Polyporales, Basidiomycota).</title>
        <authorList>
            <person name="Fedorova T.V."/>
            <person name="Glazunova O.A."/>
            <person name="Landesman E.O."/>
            <person name="Moiseenko K.V."/>
            <person name="Psurtseva N.V."/>
            <person name="Savinova O.S."/>
            <person name="Shakhova N.V."/>
            <person name="Tyazhelova T.V."/>
            <person name="Vasina D.V."/>
        </authorList>
    </citation>
    <scope>NUCLEOTIDE SEQUENCE [LARGE SCALE GENOMIC DNA]</scope>
    <source>
        <strain evidence="7 8">LE-BIN_3174</strain>
    </source>
</reference>
<accession>A0A4R0RE41</accession>
<feature type="region of interest" description="Disordered" evidence="5">
    <location>
        <begin position="45"/>
        <end position="64"/>
    </location>
</feature>
<sequence length="261" mass="29824">MTSDDNKRRIHTNVHPEADLHQGEHSYIPHPPPDDHHERHEYKAFPDTGWRGEPKIPSSKGGADELEFLHKPPYEWKSEGGRFEAKYTTRCWCGNVSFEFHGDPIDAKHCHCRQCQHLHGAPFQWAVIFPKTSVRMIKNVDNSLHFFSTEKRTGEHYVPCKVSCDVCRSPLFDEGRNTVLAYPGSFVFKDGKVPMDFQPTAHIFYKERVMEVPDGIPKWSGHKGDSELLQELTDDAGKMPKYKGKAGPEVETEVSPTKPMV</sequence>
<dbReference type="PANTHER" id="PTHR33337:SF40">
    <property type="entry name" value="CENP-V_GFA DOMAIN-CONTAINING PROTEIN-RELATED"/>
    <property type="match status" value="1"/>
</dbReference>
<organism evidence="7 8">
    <name type="scientific">Steccherinum ochraceum</name>
    <dbReference type="NCBI Taxonomy" id="92696"/>
    <lineage>
        <taxon>Eukaryota</taxon>
        <taxon>Fungi</taxon>
        <taxon>Dikarya</taxon>
        <taxon>Basidiomycota</taxon>
        <taxon>Agaricomycotina</taxon>
        <taxon>Agaricomycetes</taxon>
        <taxon>Polyporales</taxon>
        <taxon>Steccherinaceae</taxon>
        <taxon>Steccherinum</taxon>
    </lineage>
</organism>
<feature type="region of interest" description="Disordered" evidence="5">
    <location>
        <begin position="1"/>
        <end position="40"/>
    </location>
</feature>
<evidence type="ECO:0000256" key="2">
    <source>
        <dbReference type="ARBA" id="ARBA00022723"/>
    </source>
</evidence>
<dbReference type="STRING" id="92696.A0A4R0RE41"/>
<evidence type="ECO:0000259" key="6">
    <source>
        <dbReference type="PROSITE" id="PS51891"/>
    </source>
</evidence>
<feature type="compositionally biased region" description="Basic and acidic residues" evidence="5">
    <location>
        <begin position="45"/>
        <end position="54"/>
    </location>
</feature>
<feature type="region of interest" description="Disordered" evidence="5">
    <location>
        <begin position="237"/>
        <end position="261"/>
    </location>
</feature>
<evidence type="ECO:0000256" key="5">
    <source>
        <dbReference type="SAM" id="MobiDB-lite"/>
    </source>
</evidence>
<feature type="compositionally biased region" description="Basic and acidic residues" evidence="5">
    <location>
        <begin position="14"/>
        <end position="24"/>
    </location>
</feature>
<dbReference type="GO" id="GO:0046872">
    <property type="term" value="F:metal ion binding"/>
    <property type="evidence" value="ECO:0007669"/>
    <property type="project" value="UniProtKB-KW"/>
</dbReference>
<dbReference type="InterPro" id="IPR011057">
    <property type="entry name" value="Mss4-like_sf"/>
</dbReference>
<feature type="domain" description="CENP-V/GFA" evidence="6">
    <location>
        <begin position="87"/>
        <end position="206"/>
    </location>
</feature>
<dbReference type="SUPFAM" id="SSF51316">
    <property type="entry name" value="Mss4-like"/>
    <property type="match status" value="1"/>
</dbReference>